<evidence type="ECO:0000256" key="8">
    <source>
        <dbReference type="ARBA" id="ARBA00022776"/>
    </source>
</evidence>
<keyword evidence="11" id="KW-0206">Cytoskeleton</keyword>
<keyword evidence="4" id="KW-0813">Transport</keyword>
<feature type="domain" description="FERM" evidence="18">
    <location>
        <begin position="1"/>
        <end position="124"/>
    </location>
</feature>
<dbReference type="Proteomes" id="UP000664940">
    <property type="component" value="Unassembled WGS sequence"/>
</dbReference>
<dbReference type="GO" id="GO:0005886">
    <property type="term" value="C:plasma membrane"/>
    <property type="evidence" value="ECO:0007669"/>
    <property type="project" value="TreeGrafter"/>
</dbReference>
<gene>
    <name evidence="19" type="ORF">HJG60_004492</name>
</gene>
<dbReference type="SMART" id="SM01196">
    <property type="entry name" value="FERM_C"/>
    <property type="match status" value="1"/>
</dbReference>
<evidence type="ECO:0000256" key="3">
    <source>
        <dbReference type="ARBA" id="ARBA00004544"/>
    </source>
</evidence>
<dbReference type="GO" id="GO:0005938">
    <property type="term" value="C:cell cortex"/>
    <property type="evidence" value="ECO:0007669"/>
    <property type="project" value="UniProtKB-SubCell"/>
</dbReference>
<sequence>MELHKSYRSMTPAQADLEFLENAKKLSMYGVDLHKAKDLEGVDIILGVCSSGLLVYKDKLRINRFPWPKVLKISYKRSSFFIKIRPGEQEQYESTIGFKLPSYRAAKKLWKVCVEHHTFFRLTSTDTIPKSKFLALGSKFRYSGRTQAQTRQASALIDRPAPHFERTASKRASRSLDGAAVDSTDRSARPTSAPAIAQRQDVEGSVPGAPAKKTGASKEQEDTVEAEVEKEEVPPEPDESAAAEIWQVRPESRDLASALSAFQVGTP</sequence>
<dbReference type="InterPro" id="IPR018980">
    <property type="entry name" value="FERM_PH-like_C"/>
</dbReference>
<comment type="caution">
    <text evidence="19">The sequence shown here is derived from an EMBL/GenBank/DDBJ whole genome shotgun (WGS) entry which is preliminary data.</text>
</comment>
<protein>
    <recommendedName>
        <fullName evidence="14">Protein 4.1</fullName>
    </recommendedName>
    <alternativeName>
        <fullName evidence="15">Band 4.1</fullName>
    </alternativeName>
    <alternativeName>
        <fullName evidence="16">Erythrocyte membrane protein band 4.1</fullName>
    </alternativeName>
</protein>
<dbReference type="CDD" id="cd13184">
    <property type="entry name" value="FERM_C_4_1_family"/>
    <property type="match status" value="1"/>
</dbReference>
<dbReference type="PROSITE" id="PS00661">
    <property type="entry name" value="FERM_2"/>
    <property type="match status" value="1"/>
</dbReference>
<keyword evidence="7" id="KW-0132">Cell division</keyword>
<keyword evidence="5" id="KW-0963">Cytoplasm</keyword>
<organism evidence="19 20">
    <name type="scientific">Phyllostomus discolor</name>
    <name type="common">pale spear-nosed bat</name>
    <dbReference type="NCBI Taxonomy" id="89673"/>
    <lineage>
        <taxon>Eukaryota</taxon>
        <taxon>Metazoa</taxon>
        <taxon>Chordata</taxon>
        <taxon>Craniata</taxon>
        <taxon>Vertebrata</taxon>
        <taxon>Euteleostomi</taxon>
        <taxon>Mammalia</taxon>
        <taxon>Eutheria</taxon>
        <taxon>Laurasiatheria</taxon>
        <taxon>Chiroptera</taxon>
        <taxon>Yangochiroptera</taxon>
        <taxon>Phyllostomidae</taxon>
        <taxon>Phyllostominae</taxon>
        <taxon>Phyllostomus</taxon>
    </lineage>
</organism>
<dbReference type="SMART" id="SM01195">
    <property type="entry name" value="FA"/>
    <property type="match status" value="1"/>
</dbReference>
<dbReference type="Gene3D" id="2.30.29.30">
    <property type="entry name" value="Pleckstrin-homology domain (PH domain)/Phosphotyrosine-binding domain (PTB)"/>
    <property type="match status" value="1"/>
</dbReference>
<keyword evidence="9" id="KW-0112">Calmodulin-binding</keyword>
<evidence type="ECO:0000313" key="20">
    <source>
        <dbReference type="Proteomes" id="UP000664940"/>
    </source>
</evidence>
<evidence type="ECO:0000256" key="1">
    <source>
        <dbReference type="ARBA" id="ARBA00004123"/>
    </source>
</evidence>
<dbReference type="PANTHER" id="PTHR23280">
    <property type="entry name" value="4.1 G PROTEIN"/>
    <property type="match status" value="1"/>
</dbReference>
<dbReference type="InterPro" id="IPR000299">
    <property type="entry name" value="FERM_domain"/>
</dbReference>
<evidence type="ECO:0000256" key="15">
    <source>
        <dbReference type="ARBA" id="ARBA00030419"/>
    </source>
</evidence>
<dbReference type="SUPFAM" id="SSF50729">
    <property type="entry name" value="PH domain-like"/>
    <property type="match status" value="1"/>
</dbReference>
<evidence type="ECO:0000256" key="13">
    <source>
        <dbReference type="ARBA" id="ARBA00023306"/>
    </source>
</evidence>
<evidence type="ECO:0000256" key="14">
    <source>
        <dbReference type="ARBA" id="ARBA00023658"/>
    </source>
</evidence>
<name>A0A834E9B6_9CHIR</name>
<comment type="subcellular location">
    <subcellularLocation>
        <location evidence="3">Cytoplasm</location>
        <location evidence="3">Cell cortex</location>
    </subcellularLocation>
    <subcellularLocation>
        <location evidence="2">Cytoplasm</location>
        <location evidence="2">Cytoskeleton</location>
    </subcellularLocation>
    <subcellularLocation>
        <location evidence="1">Nucleus</location>
    </subcellularLocation>
</comment>
<dbReference type="SUPFAM" id="SSF47031">
    <property type="entry name" value="Second domain of FERM"/>
    <property type="match status" value="1"/>
</dbReference>
<dbReference type="InterPro" id="IPR019747">
    <property type="entry name" value="FERM_CS"/>
</dbReference>
<keyword evidence="10" id="KW-0009">Actin-binding</keyword>
<evidence type="ECO:0000256" key="12">
    <source>
        <dbReference type="ARBA" id="ARBA00023242"/>
    </source>
</evidence>
<dbReference type="GO" id="GO:0003779">
    <property type="term" value="F:actin binding"/>
    <property type="evidence" value="ECO:0007669"/>
    <property type="project" value="UniProtKB-KW"/>
</dbReference>
<evidence type="ECO:0000256" key="16">
    <source>
        <dbReference type="ARBA" id="ARBA00032586"/>
    </source>
</evidence>
<dbReference type="Pfam" id="PF09380">
    <property type="entry name" value="FERM_C"/>
    <property type="match status" value="1"/>
</dbReference>
<evidence type="ECO:0000259" key="18">
    <source>
        <dbReference type="PROSITE" id="PS50057"/>
    </source>
</evidence>
<dbReference type="InterPro" id="IPR014847">
    <property type="entry name" value="FA"/>
</dbReference>
<keyword evidence="13" id="KW-0131">Cell cycle</keyword>
<evidence type="ECO:0000256" key="4">
    <source>
        <dbReference type="ARBA" id="ARBA00022448"/>
    </source>
</evidence>
<dbReference type="GO" id="GO:0005516">
    <property type="term" value="F:calmodulin binding"/>
    <property type="evidence" value="ECO:0007669"/>
    <property type="project" value="UniProtKB-KW"/>
</dbReference>
<proteinExistence type="predicted"/>
<dbReference type="InterPro" id="IPR011993">
    <property type="entry name" value="PH-like_dom_sf"/>
</dbReference>
<dbReference type="FunFam" id="2.30.29.30:FF:000001">
    <property type="entry name" value="Erythrocyte membrane protein band 4.1"/>
    <property type="match status" value="1"/>
</dbReference>
<evidence type="ECO:0000256" key="2">
    <source>
        <dbReference type="ARBA" id="ARBA00004245"/>
    </source>
</evidence>
<keyword evidence="6" id="KW-0597">Phosphoprotein</keyword>
<evidence type="ECO:0000256" key="10">
    <source>
        <dbReference type="ARBA" id="ARBA00023203"/>
    </source>
</evidence>
<feature type="compositionally biased region" description="Acidic residues" evidence="17">
    <location>
        <begin position="222"/>
        <end position="241"/>
    </location>
</feature>
<dbReference type="GO" id="GO:0005634">
    <property type="term" value="C:nucleus"/>
    <property type="evidence" value="ECO:0007669"/>
    <property type="project" value="UniProtKB-SubCell"/>
</dbReference>
<dbReference type="PANTHER" id="PTHR23280:SF12">
    <property type="entry name" value="PROTEIN 4.1"/>
    <property type="match status" value="1"/>
</dbReference>
<accession>A0A834E9B6</accession>
<evidence type="ECO:0000256" key="17">
    <source>
        <dbReference type="SAM" id="MobiDB-lite"/>
    </source>
</evidence>
<dbReference type="Pfam" id="PF08736">
    <property type="entry name" value="FA"/>
    <property type="match status" value="1"/>
</dbReference>
<keyword evidence="12" id="KW-0539">Nucleus</keyword>
<evidence type="ECO:0000256" key="6">
    <source>
        <dbReference type="ARBA" id="ARBA00022553"/>
    </source>
</evidence>
<dbReference type="Pfam" id="PF00373">
    <property type="entry name" value="FERM_M"/>
    <property type="match status" value="1"/>
</dbReference>
<feature type="region of interest" description="Disordered" evidence="17">
    <location>
        <begin position="151"/>
        <end position="242"/>
    </location>
</feature>
<dbReference type="EMBL" id="JABVXQ010000005">
    <property type="protein sequence ID" value="KAF6108544.1"/>
    <property type="molecule type" value="Genomic_DNA"/>
</dbReference>
<evidence type="ECO:0000256" key="11">
    <source>
        <dbReference type="ARBA" id="ARBA00023212"/>
    </source>
</evidence>
<dbReference type="PROSITE" id="PS50057">
    <property type="entry name" value="FERM_3"/>
    <property type="match status" value="1"/>
</dbReference>
<dbReference type="InterPro" id="IPR035963">
    <property type="entry name" value="FERM_2"/>
</dbReference>
<evidence type="ECO:0000256" key="9">
    <source>
        <dbReference type="ARBA" id="ARBA00022860"/>
    </source>
</evidence>
<dbReference type="CDD" id="cd14473">
    <property type="entry name" value="FERM_B-lobe"/>
    <property type="match status" value="1"/>
</dbReference>
<dbReference type="GO" id="GO:0031032">
    <property type="term" value="P:actomyosin structure organization"/>
    <property type="evidence" value="ECO:0007669"/>
    <property type="project" value="TreeGrafter"/>
</dbReference>
<evidence type="ECO:0000256" key="5">
    <source>
        <dbReference type="ARBA" id="ARBA00022490"/>
    </source>
</evidence>
<keyword evidence="8" id="KW-0498">Mitosis</keyword>
<dbReference type="GO" id="GO:0051301">
    <property type="term" value="P:cell division"/>
    <property type="evidence" value="ECO:0007669"/>
    <property type="project" value="UniProtKB-KW"/>
</dbReference>
<dbReference type="GO" id="GO:0005856">
    <property type="term" value="C:cytoskeleton"/>
    <property type="evidence" value="ECO:0007669"/>
    <property type="project" value="UniProtKB-SubCell"/>
</dbReference>
<evidence type="ECO:0000313" key="19">
    <source>
        <dbReference type="EMBL" id="KAF6108544.1"/>
    </source>
</evidence>
<dbReference type="InterPro" id="IPR019748">
    <property type="entry name" value="FERM_central"/>
</dbReference>
<dbReference type="AlphaFoldDB" id="A0A834E9B6"/>
<evidence type="ECO:0000256" key="7">
    <source>
        <dbReference type="ARBA" id="ARBA00022618"/>
    </source>
</evidence>
<reference evidence="19 20" key="1">
    <citation type="journal article" date="2020" name="Nature">
        <title>Six reference-quality genomes reveal evolution of bat adaptations.</title>
        <authorList>
            <person name="Jebb D."/>
            <person name="Huang Z."/>
            <person name="Pippel M."/>
            <person name="Hughes G.M."/>
            <person name="Lavrichenko K."/>
            <person name="Devanna P."/>
            <person name="Winkler S."/>
            <person name="Jermiin L.S."/>
            <person name="Skirmuntt E.C."/>
            <person name="Katzourakis A."/>
            <person name="Burkitt-Gray L."/>
            <person name="Ray D.A."/>
            <person name="Sullivan K.A.M."/>
            <person name="Roscito J.G."/>
            <person name="Kirilenko B.M."/>
            <person name="Davalos L.M."/>
            <person name="Corthals A.P."/>
            <person name="Power M.L."/>
            <person name="Jones G."/>
            <person name="Ransome R.D."/>
            <person name="Dechmann D.K.N."/>
            <person name="Locatelli A.G."/>
            <person name="Puechmaille S.J."/>
            <person name="Fedrigo O."/>
            <person name="Jarvis E.D."/>
            <person name="Hiller M."/>
            <person name="Vernes S.C."/>
            <person name="Myers E.W."/>
            <person name="Teeling E.C."/>
        </authorList>
    </citation>
    <scope>NUCLEOTIDE SEQUENCE [LARGE SCALE GENOMIC DNA]</scope>
    <source>
        <strain evidence="19">Bat1K_MPI-CBG_1</strain>
    </source>
</reference>